<protein>
    <submittedName>
        <fullName evidence="1">Uncharacterized protein</fullName>
    </submittedName>
</protein>
<evidence type="ECO:0000313" key="1">
    <source>
        <dbReference type="EMBL" id="CAG8979918.1"/>
    </source>
</evidence>
<keyword evidence="2" id="KW-1185">Reference proteome</keyword>
<proteinExistence type="predicted"/>
<dbReference type="EMBL" id="CAJVRM010000343">
    <property type="protein sequence ID" value="CAG8979918.1"/>
    <property type="molecule type" value="Genomic_DNA"/>
</dbReference>
<accession>A0A9N9PYX7</accession>
<name>A0A9N9PYX7_9HELO</name>
<gene>
    <name evidence="1" type="ORF">HYALB_00011841</name>
</gene>
<dbReference type="Proteomes" id="UP000701801">
    <property type="component" value="Unassembled WGS sequence"/>
</dbReference>
<reference evidence="1" key="1">
    <citation type="submission" date="2021-07" db="EMBL/GenBank/DDBJ databases">
        <authorList>
            <person name="Durling M."/>
        </authorList>
    </citation>
    <scope>NUCLEOTIDE SEQUENCE</scope>
</reference>
<sequence>MKLLEIISLAPPTITPSQQWPPWLASSTITTKLAKEHESACWLANARSESERQSAAIMQALDERIHRYLAYDDLLETNNIALLETPEETRERREKTEMMRRMLAIRHRQRAERERRG</sequence>
<dbReference type="AlphaFoldDB" id="A0A9N9PYX7"/>
<evidence type="ECO:0000313" key="2">
    <source>
        <dbReference type="Proteomes" id="UP000701801"/>
    </source>
</evidence>
<organism evidence="1 2">
    <name type="scientific">Hymenoscyphus albidus</name>
    <dbReference type="NCBI Taxonomy" id="595503"/>
    <lineage>
        <taxon>Eukaryota</taxon>
        <taxon>Fungi</taxon>
        <taxon>Dikarya</taxon>
        <taxon>Ascomycota</taxon>
        <taxon>Pezizomycotina</taxon>
        <taxon>Leotiomycetes</taxon>
        <taxon>Helotiales</taxon>
        <taxon>Helotiaceae</taxon>
        <taxon>Hymenoscyphus</taxon>
    </lineage>
</organism>
<comment type="caution">
    <text evidence="1">The sequence shown here is derived from an EMBL/GenBank/DDBJ whole genome shotgun (WGS) entry which is preliminary data.</text>
</comment>